<evidence type="ECO:0000256" key="2">
    <source>
        <dbReference type="ARBA" id="ARBA00022448"/>
    </source>
</evidence>
<dbReference type="SUPFAM" id="SSF161098">
    <property type="entry name" value="MetI-like"/>
    <property type="match status" value="1"/>
</dbReference>
<dbReference type="OrthoDB" id="34224at2"/>
<feature type="transmembrane region" description="Helical" evidence="7">
    <location>
        <begin position="233"/>
        <end position="256"/>
    </location>
</feature>
<proteinExistence type="inferred from homology"/>
<keyword evidence="6 7" id="KW-0472">Membrane</keyword>
<evidence type="ECO:0000256" key="3">
    <source>
        <dbReference type="ARBA" id="ARBA00022475"/>
    </source>
</evidence>
<dbReference type="AlphaFoldDB" id="A0A1I5AEC5"/>
<comment type="similarity">
    <text evidence="7">Belongs to the binding-protein-dependent transport system permease family.</text>
</comment>
<feature type="transmembrane region" description="Helical" evidence="7">
    <location>
        <begin position="40"/>
        <end position="66"/>
    </location>
</feature>
<dbReference type="STRING" id="995034.SAMN05216219_1390"/>
<keyword evidence="2 7" id="KW-0813">Transport</keyword>
<keyword evidence="3" id="KW-1003">Cell membrane</keyword>
<reference evidence="11" key="1">
    <citation type="submission" date="2016-10" db="EMBL/GenBank/DDBJ databases">
        <authorList>
            <person name="Varghese N."/>
            <person name="Submissions S."/>
        </authorList>
    </citation>
    <scope>NUCLEOTIDE SEQUENCE [LARGE SCALE GENOMIC DNA]</scope>
    <source>
        <strain evidence="11">CGMCC 1.11101</strain>
    </source>
</reference>
<evidence type="ECO:0000313" key="11">
    <source>
        <dbReference type="Proteomes" id="UP000198867"/>
    </source>
</evidence>
<dbReference type="Pfam" id="PF00528">
    <property type="entry name" value="BPD_transp_1"/>
    <property type="match status" value="1"/>
</dbReference>
<evidence type="ECO:0000256" key="5">
    <source>
        <dbReference type="ARBA" id="ARBA00022989"/>
    </source>
</evidence>
<gene>
    <name evidence="10" type="ORF">SAMN05216219_1390</name>
</gene>
<feature type="compositionally biased region" description="Polar residues" evidence="8">
    <location>
        <begin position="1"/>
        <end position="12"/>
    </location>
</feature>
<feature type="domain" description="ABC transmembrane type-1" evidence="9">
    <location>
        <begin position="100"/>
        <end position="314"/>
    </location>
</feature>
<dbReference type="Proteomes" id="UP000198867">
    <property type="component" value="Unassembled WGS sequence"/>
</dbReference>
<dbReference type="EMBL" id="FOVM01000003">
    <property type="protein sequence ID" value="SFN60778.1"/>
    <property type="molecule type" value="Genomic_DNA"/>
</dbReference>
<dbReference type="CDD" id="cd06261">
    <property type="entry name" value="TM_PBP2"/>
    <property type="match status" value="1"/>
</dbReference>
<feature type="transmembrane region" description="Helical" evidence="7">
    <location>
        <begin position="104"/>
        <end position="125"/>
    </location>
</feature>
<evidence type="ECO:0000313" key="10">
    <source>
        <dbReference type="EMBL" id="SFN60778.1"/>
    </source>
</evidence>
<dbReference type="InterPro" id="IPR035906">
    <property type="entry name" value="MetI-like_sf"/>
</dbReference>
<evidence type="ECO:0000256" key="8">
    <source>
        <dbReference type="SAM" id="MobiDB-lite"/>
    </source>
</evidence>
<feature type="transmembrane region" description="Helical" evidence="7">
    <location>
        <begin position="137"/>
        <end position="157"/>
    </location>
</feature>
<sequence>MNVTSDLETQPADQPRRKVSGPRPRPLPHKKSRQARRENLTGLLLLLPAAAVIVLLMGVPLVSVIIDSFTDRSFLSPVADFIGLENYIEVLTDDSFWSTFSRTLIWTALSVALQIVIGLAFALLLNQRFRGRGILRGVFLLPWVTPVVVVALIWKWMLNDLYGVINNLLAQVNPAWGDLAWFSDESLALWTVIGVNVWRGVPFTMIIFLAGLQSVPRELTEAAAVDGAGRLRTFANVTLPHLRGILLTVALIFTMFNFNNFDLVYLSTRGGPADRTMILPVKTYEVAFKGLQIGEAGAWAVLMLITIAILATLYFTYVRRSEKESR</sequence>
<dbReference type="PANTHER" id="PTHR43005">
    <property type="entry name" value="BLR7065 PROTEIN"/>
    <property type="match status" value="1"/>
</dbReference>
<keyword evidence="11" id="KW-1185">Reference proteome</keyword>
<comment type="subcellular location">
    <subcellularLocation>
        <location evidence="1 7">Cell membrane</location>
        <topology evidence="1 7">Multi-pass membrane protein</topology>
    </subcellularLocation>
</comment>
<feature type="transmembrane region" description="Helical" evidence="7">
    <location>
        <begin position="296"/>
        <end position="317"/>
    </location>
</feature>
<evidence type="ECO:0000259" key="9">
    <source>
        <dbReference type="PROSITE" id="PS50928"/>
    </source>
</evidence>
<name>A0A1I5AEC5_9MICO</name>
<dbReference type="InterPro" id="IPR000515">
    <property type="entry name" value="MetI-like"/>
</dbReference>
<dbReference type="GO" id="GO:0055085">
    <property type="term" value="P:transmembrane transport"/>
    <property type="evidence" value="ECO:0007669"/>
    <property type="project" value="InterPro"/>
</dbReference>
<dbReference type="PROSITE" id="PS50928">
    <property type="entry name" value="ABC_TM1"/>
    <property type="match status" value="1"/>
</dbReference>
<evidence type="ECO:0000256" key="6">
    <source>
        <dbReference type="ARBA" id="ARBA00023136"/>
    </source>
</evidence>
<keyword evidence="5 7" id="KW-1133">Transmembrane helix</keyword>
<keyword evidence="4 7" id="KW-0812">Transmembrane</keyword>
<dbReference type="PANTHER" id="PTHR43005:SF1">
    <property type="entry name" value="SPERMIDINE_PUTRESCINE TRANSPORT SYSTEM PERMEASE PROTEIN"/>
    <property type="match status" value="1"/>
</dbReference>
<dbReference type="Gene3D" id="1.10.3720.10">
    <property type="entry name" value="MetI-like"/>
    <property type="match status" value="1"/>
</dbReference>
<feature type="transmembrane region" description="Helical" evidence="7">
    <location>
        <begin position="187"/>
        <end position="212"/>
    </location>
</feature>
<accession>A0A1I5AEC5</accession>
<organism evidence="10 11">
    <name type="scientific">Mycetocola miduiensis</name>
    <dbReference type="NCBI Taxonomy" id="995034"/>
    <lineage>
        <taxon>Bacteria</taxon>
        <taxon>Bacillati</taxon>
        <taxon>Actinomycetota</taxon>
        <taxon>Actinomycetes</taxon>
        <taxon>Micrococcales</taxon>
        <taxon>Microbacteriaceae</taxon>
        <taxon>Mycetocola</taxon>
    </lineage>
</organism>
<feature type="region of interest" description="Disordered" evidence="8">
    <location>
        <begin position="1"/>
        <end position="34"/>
    </location>
</feature>
<evidence type="ECO:0000256" key="4">
    <source>
        <dbReference type="ARBA" id="ARBA00022692"/>
    </source>
</evidence>
<protein>
    <submittedName>
        <fullName evidence="10">Carbohydrate ABC transporter membrane protein 1, CUT1 family</fullName>
    </submittedName>
</protein>
<dbReference type="GO" id="GO:0005886">
    <property type="term" value="C:plasma membrane"/>
    <property type="evidence" value="ECO:0007669"/>
    <property type="project" value="UniProtKB-SubCell"/>
</dbReference>
<evidence type="ECO:0000256" key="1">
    <source>
        <dbReference type="ARBA" id="ARBA00004651"/>
    </source>
</evidence>
<evidence type="ECO:0000256" key="7">
    <source>
        <dbReference type="RuleBase" id="RU363032"/>
    </source>
</evidence>
<dbReference type="RefSeq" id="WP_090709995.1">
    <property type="nucleotide sequence ID" value="NZ_FOVM01000003.1"/>
</dbReference>